<dbReference type="Proteomes" id="UP001165083">
    <property type="component" value="Unassembled WGS sequence"/>
</dbReference>
<dbReference type="InterPro" id="IPR000719">
    <property type="entry name" value="Prot_kinase_dom"/>
</dbReference>
<dbReference type="SUPFAM" id="SSF56112">
    <property type="entry name" value="Protein kinase-like (PK-like)"/>
    <property type="match status" value="1"/>
</dbReference>
<protein>
    <submittedName>
        <fullName evidence="2">Unnamed protein product</fullName>
    </submittedName>
</protein>
<dbReference type="OrthoDB" id="89553at2759"/>
<dbReference type="Pfam" id="PF07714">
    <property type="entry name" value="PK_Tyr_Ser-Thr"/>
    <property type="match status" value="1"/>
</dbReference>
<accession>A0A9W6X002</accession>
<dbReference type="InterPro" id="IPR011009">
    <property type="entry name" value="Kinase-like_dom_sf"/>
</dbReference>
<dbReference type="EMBL" id="BSXW01000482">
    <property type="protein sequence ID" value="GMF23617.1"/>
    <property type="molecule type" value="Genomic_DNA"/>
</dbReference>
<reference evidence="2" key="1">
    <citation type="submission" date="2023-04" db="EMBL/GenBank/DDBJ databases">
        <title>Phytophthora lilii NBRC 32176.</title>
        <authorList>
            <person name="Ichikawa N."/>
            <person name="Sato H."/>
            <person name="Tonouchi N."/>
        </authorList>
    </citation>
    <scope>NUCLEOTIDE SEQUENCE</scope>
    <source>
        <strain evidence="2">NBRC 32176</strain>
    </source>
</reference>
<organism evidence="2 3">
    <name type="scientific">Phytophthora lilii</name>
    <dbReference type="NCBI Taxonomy" id="2077276"/>
    <lineage>
        <taxon>Eukaryota</taxon>
        <taxon>Sar</taxon>
        <taxon>Stramenopiles</taxon>
        <taxon>Oomycota</taxon>
        <taxon>Peronosporomycetes</taxon>
        <taxon>Peronosporales</taxon>
        <taxon>Peronosporaceae</taxon>
        <taxon>Phytophthora</taxon>
    </lineage>
</organism>
<dbReference type="GO" id="GO:0005524">
    <property type="term" value="F:ATP binding"/>
    <property type="evidence" value="ECO:0007669"/>
    <property type="project" value="InterPro"/>
</dbReference>
<keyword evidence="3" id="KW-1185">Reference proteome</keyword>
<dbReference type="AlphaFoldDB" id="A0A9W6X002"/>
<dbReference type="InterPro" id="IPR001245">
    <property type="entry name" value="Ser-Thr/Tyr_kinase_cat_dom"/>
</dbReference>
<proteinExistence type="predicted"/>
<gene>
    <name evidence="2" type="ORF">Plil01_000955800</name>
</gene>
<dbReference type="PROSITE" id="PS50011">
    <property type="entry name" value="PROTEIN_KINASE_DOM"/>
    <property type="match status" value="1"/>
</dbReference>
<dbReference type="GO" id="GO:0004672">
    <property type="term" value="F:protein kinase activity"/>
    <property type="evidence" value="ECO:0007669"/>
    <property type="project" value="InterPro"/>
</dbReference>
<evidence type="ECO:0000313" key="3">
    <source>
        <dbReference type="Proteomes" id="UP001165083"/>
    </source>
</evidence>
<evidence type="ECO:0000313" key="2">
    <source>
        <dbReference type="EMBL" id="GMF23617.1"/>
    </source>
</evidence>
<name>A0A9W6X002_9STRA</name>
<dbReference type="Gene3D" id="1.10.510.10">
    <property type="entry name" value="Transferase(Phosphotransferase) domain 1"/>
    <property type="match status" value="1"/>
</dbReference>
<comment type="caution">
    <text evidence="2">The sequence shown here is derived from an EMBL/GenBank/DDBJ whole genome shotgun (WGS) entry which is preliminary data.</text>
</comment>
<evidence type="ECO:0000259" key="1">
    <source>
        <dbReference type="PROSITE" id="PS50011"/>
    </source>
</evidence>
<feature type="domain" description="Protein kinase" evidence="1">
    <location>
        <begin position="1"/>
        <end position="115"/>
    </location>
</feature>
<sequence length="354" mass="39322">MAGDEGEVKTSGASHWVAPECFVENSRPTYASDIYSLGICIVEALRVVGEKGKPCLPWQGLYDNVVVRHNVKQGKFPSRPTTCSDEQWRLVKRMCTFEPKKRLKISTIVDKLARFASNEPEDNDHLATDACDSFKSVSEVISATKAWLTQCQEDDNQNADTQGSTALYSLYSLMWEELESGHHQIDCKGSTAGLAGFCSLLKDADESTQNLQGMTTNLVSLADKSLRCYALRRRLSKFVDAHFLSRPVCKMQTSKLGVDGMNREATALAEIVSSHKSIVWWTSHTQGLIVVRFLGIFFFCCIKDRNAQLEIPRSAQFPARIGQPKPVAGVELTTKSSLSAFVGGLQSWKNILQR</sequence>